<dbReference type="Pfam" id="PF00590">
    <property type="entry name" value="TP_methylase"/>
    <property type="match status" value="1"/>
</dbReference>
<dbReference type="NCBIfam" id="TIGR00096">
    <property type="entry name" value="16S rRNA (cytidine(1402)-2'-O)-methyltransferase"/>
    <property type="match status" value="1"/>
</dbReference>
<evidence type="ECO:0000256" key="1">
    <source>
        <dbReference type="ARBA" id="ARBA00022490"/>
    </source>
</evidence>
<keyword evidence="10" id="KW-1185">Reference proteome</keyword>
<dbReference type="InterPro" id="IPR014777">
    <property type="entry name" value="4pyrrole_Mease_sub1"/>
</dbReference>
<dbReference type="PIRSF" id="PIRSF005917">
    <property type="entry name" value="MTase_YraL"/>
    <property type="match status" value="1"/>
</dbReference>
<accession>A0A179IP52</accession>
<comment type="caution">
    <text evidence="9">The sequence shown here is derived from an EMBL/GenBank/DDBJ whole genome shotgun (WGS) entry which is preliminary data.</text>
</comment>
<evidence type="ECO:0000313" key="9">
    <source>
        <dbReference type="EMBL" id="OAR04125.1"/>
    </source>
</evidence>
<feature type="region of interest" description="Disordered" evidence="7">
    <location>
        <begin position="239"/>
        <end position="260"/>
    </location>
</feature>
<dbReference type="Gene3D" id="3.40.1010.10">
    <property type="entry name" value="Cobalt-precorrin-4 Transmethylase, Domain 1"/>
    <property type="match status" value="1"/>
</dbReference>
<keyword evidence="2 6" id="KW-0698">rRNA processing</keyword>
<protein>
    <recommendedName>
        <fullName evidence="6">Ribosomal RNA small subunit methyltransferase I</fullName>
        <ecNumber evidence="6">2.1.1.198</ecNumber>
    </recommendedName>
    <alternativeName>
        <fullName evidence="6">16S rRNA 2'-O-ribose C1402 methyltransferase</fullName>
    </alternativeName>
    <alternativeName>
        <fullName evidence="6">rRNA (cytidine-2'-O-)-methyltransferase RsmI</fullName>
    </alternativeName>
</protein>
<dbReference type="RefSeq" id="WP_066201297.1">
    <property type="nucleotide sequence ID" value="NZ_CBCSAS010000014.1"/>
</dbReference>
<dbReference type="OrthoDB" id="9809084at2"/>
<dbReference type="CDD" id="cd11648">
    <property type="entry name" value="RsmI"/>
    <property type="match status" value="1"/>
</dbReference>
<dbReference type="HAMAP" id="MF_01877">
    <property type="entry name" value="16SrRNA_methyltr_I"/>
    <property type="match status" value="1"/>
</dbReference>
<comment type="function">
    <text evidence="6">Catalyzes the 2'-O-methylation of the ribose of cytidine 1402 (C1402) in 16S rRNA.</text>
</comment>
<gene>
    <name evidence="6" type="primary">rsmI</name>
    <name evidence="9" type="ORF">SA87_06570</name>
</gene>
<evidence type="ECO:0000256" key="4">
    <source>
        <dbReference type="ARBA" id="ARBA00022679"/>
    </source>
</evidence>
<keyword evidence="5 6" id="KW-0949">S-adenosyl-L-methionine</keyword>
<dbReference type="Proteomes" id="UP000243024">
    <property type="component" value="Unassembled WGS sequence"/>
</dbReference>
<dbReference type="PANTHER" id="PTHR46111:SF1">
    <property type="entry name" value="RIBOSOMAL RNA SMALL SUBUNIT METHYLTRANSFERASE I"/>
    <property type="match status" value="1"/>
</dbReference>
<comment type="subcellular location">
    <subcellularLocation>
        <location evidence="6">Cytoplasm</location>
    </subcellularLocation>
</comment>
<keyword evidence="4 6" id="KW-0808">Transferase</keyword>
<name>A0A179IP52_HYDSH</name>
<reference evidence="9 10" key="1">
    <citation type="submission" date="2015-09" db="EMBL/GenBank/DDBJ databases">
        <title>Draft genome sequence of Hydrogenibacillus schlegelii DSM 2000.</title>
        <authorList>
            <person name="Hemp J."/>
        </authorList>
    </citation>
    <scope>NUCLEOTIDE SEQUENCE [LARGE SCALE GENOMIC DNA]</scope>
    <source>
        <strain evidence="9 10">MA 48</strain>
    </source>
</reference>
<evidence type="ECO:0000256" key="3">
    <source>
        <dbReference type="ARBA" id="ARBA00022603"/>
    </source>
</evidence>
<dbReference type="FunFam" id="3.30.950.10:FF:000002">
    <property type="entry name" value="Ribosomal RNA small subunit methyltransferase I"/>
    <property type="match status" value="1"/>
</dbReference>
<dbReference type="FunFam" id="3.40.1010.10:FF:000007">
    <property type="entry name" value="Ribosomal RNA small subunit methyltransferase I"/>
    <property type="match status" value="1"/>
</dbReference>
<evidence type="ECO:0000256" key="5">
    <source>
        <dbReference type="ARBA" id="ARBA00022691"/>
    </source>
</evidence>
<keyword evidence="1 6" id="KW-0963">Cytoplasm</keyword>
<comment type="similarity">
    <text evidence="6">Belongs to the methyltransferase superfamily. RsmI family.</text>
</comment>
<dbReference type="SUPFAM" id="SSF53790">
    <property type="entry name" value="Tetrapyrrole methylase"/>
    <property type="match status" value="1"/>
</dbReference>
<dbReference type="AlphaFoldDB" id="A0A179IP52"/>
<keyword evidence="3 6" id="KW-0489">Methyltransferase</keyword>
<evidence type="ECO:0000256" key="7">
    <source>
        <dbReference type="SAM" id="MobiDB-lite"/>
    </source>
</evidence>
<dbReference type="InterPro" id="IPR035996">
    <property type="entry name" value="4pyrrol_Methylase_sf"/>
</dbReference>
<dbReference type="EC" id="2.1.1.198" evidence="6"/>
<dbReference type="EMBL" id="JXBB01000023">
    <property type="protein sequence ID" value="OAR04125.1"/>
    <property type="molecule type" value="Genomic_DNA"/>
</dbReference>
<comment type="catalytic activity">
    <reaction evidence="6">
        <text>cytidine(1402) in 16S rRNA + S-adenosyl-L-methionine = 2'-O-methylcytidine(1402) in 16S rRNA + S-adenosyl-L-homocysteine + H(+)</text>
        <dbReference type="Rhea" id="RHEA:42924"/>
        <dbReference type="Rhea" id="RHEA-COMP:10285"/>
        <dbReference type="Rhea" id="RHEA-COMP:10286"/>
        <dbReference type="ChEBI" id="CHEBI:15378"/>
        <dbReference type="ChEBI" id="CHEBI:57856"/>
        <dbReference type="ChEBI" id="CHEBI:59789"/>
        <dbReference type="ChEBI" id="CHEBI:74495"/>
        <dbReference type="ChEBI" id="CHEBI:82748"/>
        <dbReference type="EC" id="2.1.1.198"/>
    </reaction>
</comment>
<dbReference type="STRING" id="1484.SA87_06570"/>
<evidence type="ECO:0000313" key="10">
    <source>
        <dbReference type="Proteomes" id="UP000243024"/>
    </source>
</evidence>
<dbReference type="InterPro" id="IPR000878">
    <property type="entry name" value="4pyrrol_Mease"/>
</dbReference>
<organism evidence="9 10">
    <name type="scientific">Hydrogenibacillus schlegelii</name>
    <name type="common">Bacillus schlegelii</name>
    <dbReference type="NCBI Taxonomy" id="1484"/>
    <lineage>
        <taxon>Bacteria</taxon>
        <taxon>Bacillati</taxon>
        <taxon>Bacillota</taxon>
        <taxon>Bacilli</taxon>
        <taxon>Bacillales</taxon>
        <taxon>Bacillales Family X. Incertae Sedis</taxon>
        <taxon>Hydrogenibacillus</taxon>
    </lineage>
</organism>
<dbReference type="PANTHER" id="PTHR46111">
    <property type="entry name" value="RIBOSOMAL RNA SMALL SUBUNIT METHYLTRANSFERASE I"/>
    <property type="match status" value="1"/>
</dbReference>
<proteinExistence type="inferred from homology"/>
<dbReference type="Gene3D" id="3.30.950.10">
    <property type="entry name" value="Methyltransferase, Cobalt-precorrin-4 Transmethylase, Domain 2"/>
    <property type="match status" value="1"/>
</dbReference>
<sequence>MADVHVQKSFAATGGVLYVVGTPIGHLDDFTRRAQSVLASVDLIAAEDTRVTRKLLQAYGIRTPLVSFHAHSGPGRLQALVERLVSGASVALVTDAGMPAISDPGEVLVRAAIRAGIPVVPIPGPSAAIAALSVSGLPATPFLFVGFLPRRPAERRERLTALKPLPFTLVFYEAPHRLSATLRDLADVFGPRSAVVAREMTKRHETFWRGKLPDLWALAEKEPPRGEITLVVEGAEAADGRRAAPAGGAPAGEESPGAETPAEALRALLAAGFSGRDAARAVAERFGLSRRTAYRLLADLDRSGALIREDED</sequence>
<evidence type="ECO:0000259" key="8">
    <source>
        <dbReference type="Pfam" id="PF00590"/>
    </source>
</evidence>
<dbReference type="GO" id="GO:0070677">
    <property type="term" value="F:rRNA (cytosine-2'-O-)-methyltransferase activity"/>
    <property type="evidence" value="ECO:0007669"/>
    <property type="project" value="UniProtKB-UniRule"/>
</dbReference>
<dbReference type="GO" id="GO:0005737">
    <property type="term" value="C:cytoplasm"/>
    <property type="evidence" value="ECO:0007669"/>
    <property type="project" value="UniProtKB-SubCell"/>
</dbReference>
<evidence type="ECO:0000256" key="6">
    <source>
        <dbReference type="HAMAP-Rule" id="MF_01877"/>
    </source>
</evidence>
<dbReference type="InterPro" id="IPR014776">
    <property type="entry name" value="4pyrrole_Mease_sub2"/>
</dbReference>
<dbReference type="InterPro" id="IPR008189">
    <property type="entry name" value="rRNA_ssu_MeTfrase_I"/>
</dbReference>
<feature type="domain" description="Tetrapyrrole methylase" evidence="8">
    <location>
        <begin position="17"/>
        <end position="215"/>
    </location>
</feature>
<evidence type="ECO:0000256" key="2">
    <source>
        <dbReference type="ARBA" id="ARBA00022552"/>
    </source>
</evidence>